<organism evidence="1 2">
    <name type="scientific">Candida orthopsilosis (strain 90-125)</name>
    <name type="common">Yeast</name>
    <dbReference type="NCBI Taxonomy" id="1136231"/>
    <lineage>
        <taxon>Eukaryota</taxon>
        <taxon>Fungi</taxon>
        <taxon>Dikarya</taxon>
        <taxon>Ascomycota</taxon>
        <taxon>Saccharomycotina</taxon>
        <taxon>Pichiomycetes</taxon>
        <taxon>Debaryomycetaceae</taxon>
        <taxon>Candida/Lodderomyces clade</taxon>
        <taxon>Candida</taxon>
    </lineage>
</organism>
<protein>
    <submittedName>
        <fullName evidence="1">Yhr032w protein</fullName>
    </submittedName>
</protein>
<proteinExistence type="predicted"/>
<evidence type="ECO:0000313" key="2">
    <source>
        <dbReference type="Proteomes" id="UP000005018"/>
    </source>
</evidence>
<reference evidence="1 2" key="1">
    <citation type="journal article" date="2012" name="PLoS ONE">
        <title>Sequence and analysis of the genome of the pathogenic yeast Candida orthopsilosis.</title>
        <authorList>
            <person name="Riccombeni A."/>
            <person name="Vidanes G."/>
            <person name="Proux-Wera E."/>
            <person name="Wolfe K.H."/>
            <person name="Butler G."/>
        </authorList>
    </citation>
    <scope>NUCLEOTIDE SEQUENCE [LARGE SCALE GENOMIC DNA]</scope>
    <source>
        <strain evidence="1 2">Co 90-125</strain>
    </source>
</reference>
<name>H8XA54_CANO9</name>
<dbReference type="Proteomes" id="UP000005018">
    <property type="component" value="Chromosome 7"/>
</dbReference>
<dbReference type="AlphaFoldDB" id="H8XA54"/>
<dbReference type="HOGENOM" id="CLU_1402249_0_0_1"/>
<keyword evidence="2" id="KW-1185">Reference proteome</keyword>
<dbReference type="KEGG" id="cot:CORT_0G03550"/>
<sequence>MWSDSLSLYQVEVNSNFTNVTALNSWVRYVWYGTNKCKLRLKCLRVDFVDVRIGDDLKCKIVDVFTTDILRELYLVGCSDLSEPFQGTNIDVAYPKLTHLGWQSHRICYEDYLIRFVIERHSWVNPQLEPGCIGFHWFSKSIKYKEPCHSLTKFKYKMEKRKRKGKSVIKFKKCYIESELGIMPALYEGFNIEM</sequence>
<evidence type="ECO:0000313" key="1">
    <source>
        <dbReference type="EMBL" id="CCG25031.1"/>
    </source>
</evidence>
<dbReference type="RefSeq" id="XP_003871156.1">
    <property type="nucleotide sequence ID" value="XM_003871107.1"/>
</dbReference>
<dbReference type="GeneID" id="14542216"/>
<dbReference type="EMBL" id="HE681725">
    <property type="protein sequence ID" value="CCG25031.1"/>
    <property type="molecule type" value="Genomic_DNA"/>
</dbReference>
<accession>H8XA54</accession>
<gene>
    <name evidence="1" type="ORF">CORT_0G03550</name>
</gene>